<dbReference type="EMBL" id="CAJPDQ010000014">
    <property type="protein sequence ID" value="CAF9918995.1"/>
    <property type="molecule type" value="Genomic_DNA"/>
</dbReference>
<protein>
    <recommendedName>
        <fullName evidence="1">DUF7924 domain-containing protein</fullName>
    </recommendedName>
</protein>
<keyword evidence="3" id="KW-1185">Reference proteome</keyword>
<proteinExistence type="predicted"/>
<gene>
    <name evidence="2" type="ORF">GOMPHAMPRED_001650</name>
</gene>
<sequence length="270" mass="30962">KRRSASGQIQNSLQLQTKTIQMEDQFAFTPPSSSEKRSNNQELLMIQKTKARLYNPKHREQRVEDTSFNPEDTAVAYWVIYGNLWPSDFIFKGRAIATEMPAKLSNSTHDSARLKRMRTFGVFMDDSRKMTQASMDLCDTLQAGDISPPLYPMYPQDKRNEVVYAMHTESETMIQTFITPIVLPTVAALRWNGRINLEHFGDEINALWTRADTIGSIQPRPNYVAGLRECSFDPGSWEKLMNYANPARPFLLSPLNLPRRSKPCTPLQLR</sequence>
<comment type="caution">
    <text evidence="2">The sequence shown here is derived from an EMBL/GenBank/DDBJ whole genome shotgun (WGS) entry which is preliminary data.</text>
</comment>
<dbReference type="Proteomes" id="UP000664169">
    <property type="component" value="Unassembled WGS sequence"/>
</dbReference>
<evidence type="ECO:0000259" key="1">
    <source>
        <dbReference type="Pfam" id="PF25545"/>
    </source>
</evidence>
<dbReference type="InterPro" id="IPR057684">
    <property type="entry name" value="DUF7924"/>
</dbReference>
<organism evidence="2 3">
    <name type="scientific">Gomphillus americanus</name>
    <dbReference type="NCBI Taxonomy" id="1940652"/>
    <lineage>
        <taxon>Eukaryota</taxon>
        <taxon>Fungi</taxon>
        <taxon>Dikarya</taxon>
        <taxon>Ascomycota</taxon>
        <taxon>Pezizomycotina</taxon>
        <taxon>Lecanoromycetes</taxon>
        <taxon>OSLEUM clade</taxon>
        <taxon>Ostropomycetidae</taxon>
        <taxon>Ostropales</taxon>
        <taxon>Graphidaceae</taxon>
        <taxon>Gomphilloideae</taxon>
        <taxon>Gomphillus</taxon>
    </lineage>
</organism>
<dbReference type="AlphaFoldDB" id="A0A8H3IKP7"/>
<reference evidence="2" key="1">
    <citation type="submission" date="2021-03" db="EMBL/GenBank/DDBJ databases">
        <authorList>
            <person name="Tagirdzhanova G."/>
        </authorList>
    </citation>
    <scope>NUCLEOTIDE SEQUENCE</scope>
</reference>
<evidence type="ECO:0000313" key="3">
    <source>
        <dbReference type="Proteomes" id="UP000664169"/>
    </source>
</evidence>
<evidence type="ECO:0000313" key="2">
    <source>
        <dbReference type="EMBL" id="CAF9918995.1"/>
    </source>
</evidence>
<dbReference type="Pfam" id="PF25545">
    <property type="entry name" value="DUF7924"/>
    <property type="match status" value="1"/>
</dbReference>
<feature type="non-terminal residue" evidence="2">
    <location>
        <position position="1"/>
    </location>
</feature>
<accession>A0A8H3IKP7</accession>
<name>A0A8H3IKP7_9LECA</name>
<feature type="domain" description="DUF7924" evidence="1">
    <location>
        <begin position="161"/>
        <end position="245"/>
    </location>
</feature>